<dbReference type="SUPFAM" id="SSF52777">
    <property type="entry name" value="CoA-dependent acyltransferases"/>
    <property type="match status" value="1"/>
</dbReference>
<evidence type="ECO:0000313" key="2">
    <source>
        <dbReference type="EMBL" id="MBF6303255.1"/>
    </source>
</evidence>
<dbReference type="InterPro" id="IPR001242">
    <property type="entry name" value="Condensation_dom"/>
</dbReference>
<dbReference type="PANTHER" id="PTHR45527">
    <property type="entry name" value="NONRIBOSOMAL PEPTIDE SYNTHETASE"/>
    <property type="match status" value="1"/>
</dbReference>
<accession>A0ABS0D331</accession>
<protein>
    <recommendedName>
        <fullName evidence="1">Condensation domain-containing protein</fullName>
    </recommendedName>
</protein>
<reference evidence="2 3" key="1">
    <citation type="submission" date="2020-10" db="EMBL/GenBank/DDBJ databases">
        <title>Identification of Nocardia species via Next-generation sequencing and recognition of intraspecies genetic diversity.</title>
        <authorList>
            <person name="Li P."/>
            <person name="Li P."/>
            <person name="Lu B."/>
        </authorList>
    </citation>
    <scope>NUCLEOTIDE SEQUENCE [LARGE SCALE GENOMIC DNA]</scope>
    <source>
        <strain evidence="2 3">BJ06-0157</strain>
    </source>
</reference>
<dbReference type="EMBL" id="JADLQX010000354">
    <property type="protein sequence ID" value="MBF6303255.1"/>
    <property type="molecule type" value="Genomic_DNA"/>
</dbReference>
<dbReference type="Pfam" id="PF00668">
    <property type="entry name" value="Condensation"/>
    <property type="match status" value="1"/>
</dbReference>
<gene>
    <name evidence="2" type="ORF">IU459_38115</name>
</gene>
<dbReference type="RefSeq" id="WP_195134378.1">
    <property type="nucleotide sequence ID" value="NZ_JADLQX010000354.1"/>
</dbReference>
<dbReference type="Proteomes" id="UP000702209">
    <property type="component" value="Unassembled WGS sequence"/>
</dbReference>
<sequence length="85" mass="9084">AVASMRGGRIEFTIAADLHQRVNAFAREHDATSFMVVHAAVAVLLARLSGSDDIAVGTPIAGRGEHELDDLVGMFVNTLVLRTRV</sequence>
<organism evidence="2 3">
    <name type="scientific">Nocardia amamiensis</name>
    <dbReference type="NCBI Taxonomy" id="404578"/>
    <lineage>
        <taxon>Bacteria</taxon>
        <taxon>Bacillati</taxon>
        <taxon>Actinomycetota</taxon>
        <taxon>Actinomycetes</taxon>
        <taxon>Mycobacteriales</taxon>
        <taxon>Nocardiaceae</taxon>
        <taxon>Nocardia</taxon>
    </lineage>
</organism>
<feature type="non-terminal residue" evidence="2">
    <location>
        <position position="85"/>
    </location>
</feature>
<dbReference type="Gene3D" id="3.30.559.30">
    <property type="entry name" value="Nonribosomal peptide synthetase, condensation domain"/>
    <property type="match status" value="1"/>
</dbReference>
<dbReference type="PANTHER" id="PTHR45527:SF1">
    <property type="entry name" value="FATTY ACID SYNTHASE"/>
    <property type="match status" value="1"/>
</dbReference>
<evidence type="ECO:0000259" key="1">
    <source>
        <dbReference type="Pfam" id="PF00668"/>
    </source>
</evidence>
<comment type="caution">
    <text evidence="2">The sequence shown here is derived from an EMBL/GenBank/DDBJ whole genome shotgun (WGS) entry which is preliminary data.</text>
</comment>
<evidence type="ECO:0000313" key="3">
    <source>
        <dbReference type="Proteomes" id="UP000702209"/>
    </source>
</evidence>
<name>A0ABS0D331_9NOCA</name>
<feature type="non-terminal residue" evidence="2">
    <location>
        <position position="1"/>
    </location>
</feature>
<feature type="domain" description="Condensation" evidence="1">
    <location>
        <begin position="3"/>
        <end position="85"/>
    </location>
</feature>
<keyword evidence="3" id="KW-1185">Reference proteome</keyword>
<proteinExistence type="predicted"/>